<feature type="signal peptide" evidence="2">
    <location>
        <begin position="1"/>
        <end position="25"/>
    </location>
</feature>
<evidence type="ECO:0000313" key="5">
    <source>
        <dbReference type="Proteomes" id="UP000030665"/>
    </source>
</evidence>
<feature type="domain" description="Bridge-like lipid transfer protein family member 1 N-terminal" evidence="3">
    <location>
        <begin position="48"/>
        <end position="367"/>
    </location>
</feature>
<evidence type="ECO:0000256" key="1">
    <source>
        <dbReference type="SAM" id="Phobius"/>
    </source>
</evidence>
<keyword evidence="5" id="KW-1185">Reference proteome</keyword>
<feature type="transmembrane region" description="Helical" evidence="1">
    <location>
        <begin position="49"/>
        <end position="72"/>
    </location>
</feature>
<evidence type="ECO:0000256" key="2">
    <source>
        <dbReference type="SAM" id="SignalP"/>
    </source>
</evidence>
<dbReference type="AlphaFoldDB" id="A0A077ZPV1"/>
<evidence type="ECO:0000313" key="4">
    <source>
        <dbReference type="EMBL" id="CDW60775.1"/>
    </source>
</evidence>
<evidence type="ECO:0000259" key="3">
    <source>
        <dbReference type="Pfam" id="PF20413"/>
    </source>
</evidence>
<keyword evidence="1" id="KW-0472">Membrane</keyword>
<name>A0A077ZPV1_TRITR</name>
<dbReference type="Pfam" id="PF20413">
    <property type="entry name" value="BLTP1_N"/>
    <property type="match status" value="1"/>
</dbReference>
<dbReference type="GO" id="GO:0098793">
    <property type="term" value="C:presynapse"/>
    <property type="evidence" value="ECO:0007669"/>
    <property type="project" value="GOC"/>
</dbReference>
<dbReference type="GO" id="GO:0048488">
    <property type="term" value="P:synaptic vesicle endocytosis"/>
    <property type="evidence" value="ECO:0007669"/>
    <property type="project" value="TreeGrafter"/>
</dbReference>
<keyword evidence="2" id="KW-0732">Signal</keyword>
<dbReference type="EMBL" id="HG807390">
    <property type="protein sequence ID" value="CDW60775.1"/>
    <property type="molecule type" value="Genomic_DNA"/>
</dbReference>
<dbReference type="PANTHER" id="PTHR31640:SF1">
    <property type="entry name" value="BRIDGE-LIKE LIPID TRANSFER PROTEIN FAMILY MEMBER 1"/>
    <property type="match status" value="1"/>
</dbReference>
<dbReference type="InterPro" id="IPR033616">
    <property type="entry name" value="BLTP1"/>
</dbReference>
<dbReference type="PANTHER" id="PTHR31640">
    <property type="entry name" value="TRANSMEMBRANE PROTEIN KIAA1109"/>
    <property type="match status" value="1"/>
</dbReference>
<dbReference type="Proteomes" id="UP000030665">
    <property type="component" value="Unassembled WGS sequence"/>
</dbReference>
<reference evidence="4" key="2">
    <citation type="submission" date="2014-03" db="EMBL/GenBank/DDBJ databases">
        <title>The whipworm genome and dual-species transcriptomics of an intimate host-pathogen interaction.</title>
        <authorList>
            <person name="Foth B.J."/>
            <person name="Tsai I.J."/>
            <person name="Reid A.J."/>
            <person name="Bancroft A.J."/>
            <person name="Nichol S."/>
            <person name="Tracey A."/>
            <person name="Holroyd N."/>
            <person name="Cotton J.A."/>
            <person name="Stanley E.J."/>
            <person name="Zarowiecki M."/>
            <person name="Liu J.Z."/>
            <person name="Huckvale T."/>
            <person name="Cooper P.J."/>
            <person name="Grencis R.K."/>
            <person name="Berriman M."/>
        </authorList>
    </citation>
    <scope>NUCLEOTIDE SEQUENCE [LARGE SCALE GENOMIC DNA]</scope>
</reference>
<proteinExistence type="predicted"/>
<organism evidence="4 5">
    <name type="scientific">Trichuris trichiura</name>
    <name type="common">Whipworm</name>
    <name type="synonym">Trichocephalus trichiurus</name>
    <dbReference type="NCBI Taxonomy" id="36087"/>
    <lineage>
        <taxon>Eukaryota</taxon>
        <taxon>Metazoa</taxon>
        <taxon>Ecdysozoa</taxon>
        <taxon>Nematoda</taxon>
        <taxon>Enoplea</taxon>
        <taxon>Dorylaimia</taxon>
        <taxon>Trichinellida</taxon>
        <taxon>Trichuridae</taxon>
        <taxon>Trichuris</taxon>
    </lineage>
</organism>
<dbReference type="InterPro" id="IPR047104">
    <property type="entry name" value="BLTP1_N"/>
</dbReference>
<gene>
    <name evidence="4" type="ORF">TTRE_0000916901</name>
</gene>
<sequence length="379" mass="42779">MGRHCHRCVPIGTAVVLALVCQAAARSIPSESSPQRRELLPSIFDDIEWNVNFAMLLLSLLCGILWISYISLYNSRISGSLLTRVARALLGDCEVSVRVGSFSFSALTGKVMFRDLWLFTEDYTIRVLDGALIFRYWLPVNVKTSYGSSSRTRLTVLMNGLEVNVYNQLYKYRDLELFLNDSKLSSLKKEVKIKKKSYNSGYGVNWLLEMFPQIHVCISSGRFTLGNSHLPTTLFCSFENVDLTYYALDSRDKDEYSGSCENVSVSLVKSLGFTGPFEPPPRLMGRGFEVLQSSHVTFKHCHVPILRSDSSSESQAAVTFTRCNILTLLLGKGTSVRYGPWADKQRDSLYNFFYPINYSPNCDYSELASRTAKYMLQVG</sequence>
<dbReference type="OrthoDB" id="10051416at2759"/>
<reference evidence="4" key="1">
    <citation type="submission" date="2014-01" db="EMBL/GenBank/DDBJ databases">
        <authorList>
            <person name="Aslett M."/>
        </authorList>
    </citation>
    <scope>NUCLEOTIDE SEQUENCE</scope>
</reference>
<protein>
    <recommendedName>
        <fullName evidence="3">Bridge-like lipid transfer protein family member 1 N-terminal domain-containing protein</fullName>
    </recommendedName>
</protein>
<keyword evidence="1" id="KW-0812">Transmembrane</keyword>
<feature type="chain" id="PRO_5001728952" description="Bridge-like lipid transfer protein family member 1 N-terminal domain-containing protein" evidence="2">
    <location>
        <begin position="26"/>
        <end position="379"/>
    </location>
</feature>
<keyword evidence="1" id="KW-1133">Transmembrane helix</keyword>
<accession>A0A077ZPV1</accession>
<dbReference type="STRING" id="36087.A0A077ZPV1"/>